<feature type="transmembrane region" description="Helical" evidence="2">
    <location>
        <begin position="26"/>
        <end position="51"/>
    </location>
</feature>
<keyword evidence="4" id="KW-1185">Reference proteome</keyword>
<dbReference type="OrthoDB" id="7871419at2759"/>
<evidence type="ECO:0000256" key="1">
    <source>
        <dbReference type="SAM" id="MobiDB-lite"/>
    </source>
</evidence>
<dbReference type="AlphaFoldDB" id="B3LYE5"/>
<dbReference type="EMBL" id="CH902617">
    <property type="protein sequence ID" value="EDV41808.1"/>
    <property type="molecule type" value="Genomic_DNA"/>
</dbReference>
<name>B3LYE5_DROAN</name>
<keyword evidence="2" id="KW-0812">Transmembrane</keyword>
<dbReference type="InParanoid" id="B3LYE5"/>
<feature type="region of interest" description="Disordered" evidence="1">
    <location>
        <begin position="61"/>
        <end position="87"/>
    </location>
</feature>
<feature type="compositionally biased region" description="Polar residues" evidence="1">
    <location>
        <begin position="61"/>
        <end position="77"/>
    </location>
</feature>
<dbReference type="GeneID" id="6500102"/>
<organism evidence="3 4">
    <name type="scientific">Drosophila ananassae</name>
    <name type="common">Fruit fly</name>
    <dbReference type="NCBI Taxonomy" id="7217"/>
    <lineage>
        <taxon>Eukaryota</taxon>
        <taxon>Metazoa</taxon>
        <taxon>Ecdysozoa</taxon>
        <taxon>Arthropoda</taxon>
        <taxon>Hexapoda</taxon>
        <taxon>Insecta</taxon>
        <taxon>Pterygota</taxon>
        <taxon>Neoptera</taxon>
        <taxon>Endopterygota</taxon>
        <taxon>Diptera</taxon>
        <taxon>Brachycera</taxon>
        <taxon>Muscomorpha</taxon>
        <taxon>Ephydroidea</taxon>
        <taxon>Drosophilidae</taxon>
        <taxon>Drosophila</taxon>
        <taxon>Sophophora</taxon>
    </lineage>
</organism>
<evidence type="ECO:0000313" key="3">
    <source>
        <dbReference type="EMBL" id="EDV41808.1"/>
    </source>
</evidence>
<keyword evidence="2" id="KW-0472">Membrane</keyword>
<evidence type="ECO:0000313" key="4">
    <source>
        <dbReference type="Proteomes" id="UP000007801"/>
    </source>
</evidence>
<sequence>MDLSKAERQSPNEDRRADSPDYLRTLLQDLLCFFILLSVALLIVAGILFVVEDMGRLQQQTRRSPAQDPSTNDSQVAVGSLEEPSKTPGRRCFNPYKWIRFFNCHKRIDVAQEAEQPQPQHQGQGEEPKKDQKLEQQQAAEDPAPTYGPAVDPQQRQAAGDQLDAAAAMKYRRRHSHIDPDLQHLADPF</sequence>
<proteinExistence type="predicted"/>
<gene>
    <name evidence="3" type="primary">Dana\GF17317</name>
    <name evidence="3" type="synonym">dana_GLEANR_18584</name>
    <name evidence="3" type="ORF">GF17317</name>
</gene>
<feature type="compositionally biased region" description="Basic and acidic residues" evidence="1">
    <location>
        <begin position="177"/>
        <end position="189"/>
    </location>
</feature>
<dbReference type="KEGG" id="dan:6500102"/>
<dbReference type="STRING" id="7217.B3LYE5"/>
<feature type="compositionally biased region" description="Basic and acidic residues" evidence="1">
    <location>
        <begin position="124"/>
        <end position="134"/>
    </location>
</feature>
<feature type="compositionally biased region" description="Low complexity" evidence="1">
    <location>
        <begin position="154"/>
        <end position="168"/>
    </location>
</feature>
<accession>B3LYE5</accession>
<dbReference type="Proteomes" id="UP000007801">
    <property type="component" value="Unassembled WGS sequence"/>
</dbReference>
<protein>
    <submittedName>
        <fullName evidence="3">Uncharacterized protein</fullName>
    </submittedName>
</protein>
<evidence type="ECO:0000256" key="2">
    <source>
        <dbReference type="SAM" id="Phobius"/>
    </source>
</evidence>
<dbReference type="PhylomeDB" id="B3LYE5"/>
<feature type="region of interest" description="Disordered" evidence="1">
    <location>
        <begin position="113"/>
        <end position="189"/>
    </location>
</feature>
<keyword evidence="2" id="KW-1133">Transmembrane helix</keyword>
<dbReference type="OMA" id="KWIRFFN"/>
<dbReference type="HOGENOM" id="CLU_1505054_0_0_1"/>
<reference evidence="3 4" key="1">
    <citation type="journal article" date="2007" name="Nature">
        <title>Evolution of genes and genomes on the Drosophila phylogeny.</title>
        <authorList>
            <consortium name="Drosophila 12 Genomes Consortium"/>
            <person name="Clark A.G."/>
            <person name="Eisen M.B."/>
            <person name="Smith D.R."/>
            <person name="Bergman C.M."/>
            <person name="Oliver B."/>
            <person name="Markow T.A."/>
            <person name="Kaufman T.C."/>
            <person name="Kellis M."/>
            <person name="Gelbart W."/>
            <person name="Iyer V.N."/>
            <person name="Pollard D.A."/>
            <person name="Sackton T.B."/>
            <person name="Larracuente A.M."/>
            <person name="Singh N.D."/>
            <person name="Abad J.P."/>
            <person name="Abt D.N."/>
            <person name="Adryan B."/>
            <person name="Aguade M."/>
            <person name="Akashi H."/>
            <person name="Anderson W.W."/>
            <person name="Aquadro C.F."/>
            <person name="Ardell D.H."/>
            <person name="Arguello R."/>
            <person name="Artieri C.G."/>
            <person name="Barbash D.A."/>
            <person name="Barker D."/>
            <person name="Barsanti P."/>
            <person name="Batterham P."/>
            <person name="Batzoglou S."/>
            <person name="Begun D."/>
            <person name="Bhutkar A."/>
            <person name="Blanco E."/>
            <person name="Bosak S.A."/>
            <person name="Bradley R.K."/>
            <person name="Brand A.D."/>
            <person name="Brent M.R."/>
            <person name="Brooks A.N."/>
            <person name="Brown R.H."/>
            <person name="Butlin R.K."/>
            <person name="Caggese C."/>
            <person name="Calvi B.R."/>
            <person name="Bernardo de Carvalho A."/>
            <person name="Caspi A."/>
            <person name="Castrezana S."/>
            <person name="Celniker S.E."/>
            <person name="Chang J.L."/>
            <person name="Chapple C."/>
            <person name="Chatterji S."/>
            <person name="Chinwalla A."/>
            <person name="Civetta A."/>
            <person name="Clifton S.W."/>
            <person name="Comeron J.M."/>
            <person name="Costello J.C."/>
            <person name="Coyne J.A."/>
            <person name="Daub J."/>
            <person name="David R.G."/>
            <person name="Delcher A.L."/>
            <person name="Delehaunty K."/>
            <person name="Do C.B."/>
            <person name="Ebling H."/>
            <person name="Edwards K."/>
            <person name="Eickbush T."/>
            <person name="Evans J.D."/>
            <person name="Filipski A."/>
            <person name="Findeiss S."/>
            <person name="Freyhult E."/>
            <person name="Fulton L."/>
            <person name="Fulton R."/>
            <person name="Garcia A.C."/>
            <person name="Gardiner A."/>
            <person name="Garfield D.A."/>
            <person name="Garvin B.E."/>
            <person name="Gibson G."/>
            <person name="Gilbert D."/>
            <person name="Gnerre S."/>
            <person name="Godfrey J."/>
            <person name="Good R."/>
            <person name="Gotea V."/>
            <person name="Gravely B."/>
            <person name="Greenberg A.J."/>
            <person name="Griffiths-Jones S."/>
            <person name="Gross S."/>
            <person name="Guigo R."/>
            <person name="Gustafson E.A."/>
            <person name="Haerty W."/>
            <person name="Hahn M.W."/>
            <person name="Halligan D.L."/>
            <person name="Halpern A.L."/>
            <person name="Halter G.M."/>
            <person name="Han M.V."/>
            <person name="Heger A."/>
            <person name="Hillier L."/>
            <person name="Hinrichs A.S."/>
            <person name="Holmes I."/>
            <person name="Hoskins R.A."/>
            <person name="Hubisz M.J."/>
            <person name="Hultmark D."/>
            <person name="Huntley M.A."/>
            <person name="Jaffe D.B."/>
            <person name="Jagadeeshan S."/>
            <person name="Jeck W.R."/>
            <person name="Johnson J."/>
            <person name="Jones C.D."/>
            <person name="Jordan W.C."/>
            <person name="Karpen G.H."/>
            <person name="Kataoka E."/>
            <person name="Keightley P.D."/>
            <person name="Kheradpour P."/>
            <person name="Kirkness E.F."/>
            <person name="Koerich L.B."/>
            <person name="Kristiansen K."/>
            <person name="Kudrna D."/>
            <person name="Kulathinal R.J."/>
            <person name="Kumar S."/>
            <person name="Kwok R."/>
            <person name="Lander E."/>
            <person name="Langley C.H."/>
            <person name="Lapoint R."/>
            <person name="Lazzaro B.P."/>
            <person name="Lee S.J."/>
            <person name="Levesque L."/>
            <person name="Li R."/>
            <person name="Lin C.F."/>
            <person name="Lin M.F."/>
            <person name="Lindblad-Toh K."/>
            <person name="Llopart A."/>
            <person name="Long M."/>
            <person name="Low L."/>
            <person name="Lozovsky E."/>
            <person name="Lu J."/>
            <person name="Luo M."/>
            <person name="Machado C.A."/>
            <person name="Makalowski W."/>
            <person name="Marzo M."/>
            <person name="Matsuda M."/>
            <person name="Matzkin L."/>
            <person name="McAllister B."/>
            <person name="McBride C.S."/>
            <person name="McKernan B."/>
            <person name="McKernan K."/>
            <person name="Mendez-Lago M."/>
            <person name="Minx P."/>
            <person name="Mollenhauer M.U."/>
            <person name="Montooth K."/>
            <person name="Mount S.M."/>
            <person name="Mu X."/>
            <person name="Myers E."/>
            <person name="Negre B."/>
            <person name="Newfeld S."/>
            <person name="Nielsen R."/>
            <person name="Noor M.A."/>
            <person name="O'Grady P."/>
            <person name="Pachter L."/>
            <person name="Papaceit M."/>
            <person name="Parisi M.J."/>
            <person name="Parisi M."/>
            <person name="Parts L."/>
            <person name="Pedersen J.S."/>
            <person name="Pesole G."/>
            <person name="Phillippy A.M."/>
            <person name="Ponting C.P."/>
            <person name="Pop M."/>
            <person name="Porcelli D."/>
            <person name="Powell J.R."/>
            <person name="Prohaska S."/>
            <person name="Pruitt K."/>
            <person name="Puig M."/>
            <person name="Quesneville H."/>
            <person name="Ram K.R."/>
            <person name="Rand D."/>
            <person name="Rasmussen M.D."/>
            <person name="Reed L.K."/>
            <person name="Reenan R."/>
            <person name="Reily A."/>
            <person name="Remington K.A."/>
            <person name="Rieger T.T."/>
            <person name="Ritchie M.G."/>
            <person name="Robin C."/>
            <person name="Rogers Y.H."/>
            <person name="Rohde C."/>
            <person name="Rozas J."/>
            <person name="Rubenfield M.J."/>
            <person name="Ruiz A."/>
            <person name="Russo S."/>
            <person name="Salzberg S.L."/>
            <person name="Sanchez-Gracia A."/>
            <person name="Saranga D.J."/>
            <person name="Sato H."/>
            <person name="Schaeffer S.W."/>
            <person name="Schatz M.C."/>
            <person name="Schlenke T."/>
            <person name="Schwartz R."/>
            <person name="Segarra C."/>
            <person name="Singh R.S."/>
            <person name="Sirot L."/>
            <person name="Sirota M."/>
            <person name="Sisneros N.B."/>
            <person name="Smith C.D."/>
            <person name="Smith T.F."/>
            <person name="Spieth J."/>
            <person name="Stage D.E."/>
            <person name="Stark A."/>
            <person name="Stephan W."/>
            <person name="Strausberg R.L."/>
            <person name="Strempel S."/>
            <person name="Sturgill D."/>
            <person name="Sutton G."/>
            <person name="Sutton G.G."/>
            <person name="Tao W."/>
            <person name="Teichmann S."/>
            <person name="Tobari Y.N."/>
            <person name="Tomimura Y."/>
            <person name="Tsolas J.M."/>
            <person name="Valente V.L."/>
            <person name="Venter E."/>
            <person name="Venter J.C."/>
            <person name="Vicario S."/>
            <person name="Vieira F.G."/>
            <person name="Vilella A.J."/>
            <person name="Villasante A."/>
            <person name="Walenz B."/>
            <person name="Wang J."/>
            <person name="Wasserman M."/>
            <person name="Watts T."/>
            <person name="Wilson D."/>
            <person name="Wilson R.K."/>
            <person name="Wing R.A."/>
            <person name="Wolfner M.F."/>
            <person name="Wong A."/>
            <person name="Wong G.K."/>
            <person name="Wu C.I."/>
            <person name="Wu G."/>
            <person name="Yamamoto D."/>
            <person name="Yang H.P."/>
            <person name="Yang S.P."/>
            <person name="Yorke J.A."/>
            <person name="Yoshida K."/>
            <person name="Zdobnov E."/>
            <person name="Zhang P."/>
            <person name="Zhang Y."/>
            <person name="Zimin A.V."/>
            <person name="Baldwin J."/>
            <person name="Abdouelleil A."/>
            <person name="Abdulkadir J."/>
            <person name="Abebe A."/>
            <person name="Abera B."/>
            <person name="Abreu J."/>
            <person name="Acer S.C."/>
            <person name="Aftuck L."/>
            <person name="Alexander A."/>
            <person name="An P."/>
            <person name="Anderson E."/>
            <person name="Anderson S."/>
            <person name="Arachi H."/>
            <person name="Azer M."/>
            <person name="Bachantsang P."/>
            <person name="Barry A."/>
            <person name="Bayul T."/>
            <person name="Berlin A."/>
            <person name="Bessette D."/>
            <person name="Bloom T."/>
            <person name="Blye J."/>
            <person name="Boguslavskiy L."/>
            <person name="Bonnet C."/>
            <person name="Boukhgalter B."/>
            <person name="Bourzgui I."/>
            <person name="Brown A."/>
            <person name="Cahill P."/>
            <person name="Channer S."/>
            <person name="Cheshatsang Y."/>
            <person name="Chuda L."/>
            <person name="Citroen M."/>
            <person name="Collymore A."/>
            <person name="Cooke P."/>
            <person name="Costello M."/>
            <person name="D'Aco K."/>
            <person name="Daza R."/>
            <person name="De Haan G."/>
            <person name="DeGray S."/>
            <person name="DeMaso C."/>
            <person name="Dhargay N."/>
            <person name="Dooley K."/>
            <person name="Dooley E."/>
            <person name="Doricent M."/>
            <person name="Dorje P."/>
            <person name="Dorjee K."/>
            <person name="Dupes A."/>
            <person name="Elong R."/>
            <person name="Falk J."/>
            <person name="Farina A."/>
            <person name="Faro S."/>
            <person name="Ferguson D."/>
            <person name="Fisher S."/>
            <person name="Foley C.D."/>
            <person name="Franke A."/>
            <person name="Friedrich D."/>
            <person name="Gadbois L."/>
            <person name="Gearin G."/>
            <person name="Gearin C.R."/>
            <person name="Giannoukos G."/>
            <person name="Goode T."/>
            <person name="Graham J."/>
            <person name="Grandbois E."/>
            <person name="Grewal S."/>
            <person name="Gyaltsen K."/>
            <person name="Hafez N."/>
            <person name="Hagos B."/>
            <person name="Hall J."/>
            <person name="Henson C."/>
            <person name="Hollinger A."/>
            <person name="Honan T."/>
            <person name="Huard M.D."/>
            <person name="Hughes L."/>
            <person name="Hurhula B."/>
            <person name="Husby M.E."/>
            <person name="Kamat A."/>
            <person name="Kanga B."/>
            <person name="Kashin S."/>
            <person name="Khazanovich D."/>
            <person name="Kisner P."/>
            <person name="Lance K."/>
            <person name="Lara M."/>
            <person name="Lee W."/>
            <person name="Lennon N."/>
            <person name="Letendre F."/>
            <person name="LeVine R."/>
            <person name="Lipovsky A."/>
            <person name="Liu X."/>
            <person name="Liu J."/>
            <person name="Liu S."/>
            <person name="Lokyitsang T."/>
            <person name="Lokyitsang Y."/>
            <person name="Lubonja R."/>
            <person name="Lui A."/>
            <person name="MacDonald P."/>
            <person name="Magnisalis V."/>
            <person name="Maru K."/>
            <person name="Matthews C."/>
            <person name="McCusker W."/>
            <person name="McDonough S."/>
            <person name="Mehta T."/>
            <person name="Meldrim J."/>
            <person name="Meneus L."/>
            <person name="Mihai O."/>
            <person name="Mihalev A."/>
            <person name="Mihova T."/>
            <person name="Mittelman R."/>
            <person name="Mlenga V."/>
            <person name="Montmayeur A."/>
            <person name="Mulrain L."/>
            <person name="Navidi A."/>
            <person name="Naylor J."/>
            <person name="Negash T."/>
            <person name="Nguyen T."/>
            <person name="Nguyen N."/>
            <person name="Nicol R."/>
            <person name="Norbu C."/>
            <person name="Norbu N."/>
            <person name="Novod N."/>
            <person name="O'Neill B."/>
            <person name="Osman S."/>
            <person name="Markiewicz E."/>
            <person name="Oyono O.L."/>
            <person name="Patti C."/>
            <person name="Phunkhang P."/>
            <person name="Pierre F."/>
            <person name="Priest M."/>
            <person name="Raghuraman S."/>
            <person name="Rege F."/>
            <person name="Reyes R."/>
            <person name="Rise C."/>
            <person name="Rogov P."/>
            <person name="Ross K."/>
            <person name="Ryan E."/>
            <person name="Settipalli S."/>
            <person name="Shea T."/>
            <person name="Sherpa N."/>
            <person name="Shi L."/>
            <person name="Shih D."/>
            <person name="Sparrow T."/>
            <person name="Spaulding J."/>
            <person name="Stalker J."/>
            <person name="Stange-Thomann N."/>
            <person name="Stavropoulos S."/>
            <person name="Stone C."/>
            <person name="Strader C."/>
            <person name="Tesfaye S."/>
            <person name="Thomson T."/>
            <person name="Thoulutsang Y."/>
            <person name="Thoulutsang D."/>
            <person name="Topham K."/>
            <person name="Topping I."/>
            <person name="Tsamla T."/>
            <person name="Vassiliev H."/>
            <person name="Vo A."/>
            <person name="Wangchuk T."/>
            <person name="Wangdi T."/>
            <person name="Weiand M."/>
            <person name="Wilkinson J."/>
            <person name="Wilson A."/>
            <person name="Yadav S."/>
            <person name="Young G."/>
            <person name="Yu Q."/>
            <person name="Zembek L."/>
            <person name="Zhong D."/>
            <person name="Zimmer A."/>
            <person name="Zwirko Z."/>
            <person name="Jaffe D.B."/>
            <person name="Alvarez P."/>
            <person name="Brockman W."/>
            <person name="Butler J."/>
            <person name="Chin C."/>
            <person name="Gnerre S."/>
            <person name="Grabherr M."/>
            <person name="Kleber M."/>
            <person name="Mauceli E."/>
            <person name="MacCallum I."/>
        </authorList>
    </citation>
    <scope>NUCLEOTIDE SEQUENCE [LARGE SCALE GENOMIC DNA]</scope>
    <source>
        <strain evidence="4">Tucson 14024-0371.13</strain>
    </source>
</reference>
<feature type="compositionally biased region" description="Low complexity" evidence="1">
    <location>
        <begin position="113"/>
        <end position="123"/>
    </location>
</feature>